<sequence>MKTQELFFIVRIEVETAYEHLSDTLKEMEETSRFLMTNSPKVKVVNSEILTTKTRNLKNSTDGA</sequence>
<reference evidence="1 2" key="1">
    <citation type="submission" date="2019-11" db="EMBL/GenBank/DDBJ databases">
        <title>Pedobacter petrophilus genome.</title>
        <authorList>
            <person name="Feldbauer M.J."/>
            <person name="Newman J.D."/>
        </authorList>
    </citation>
    <scope>NUCLEOTIDE SEQUENCE [LARGE SCALE GENOMIC DNA]</scope>
    <source>
        <strain evidence="1 2">LMG 29686</strain>
    </source>
</reference>
<evidence type="ECO:0000313" key="2">
    <source>
        <dbReference type="Proteomes" id="UP000487757"/>
    </source>
</evidence>
<comment type="caution">
    <text evidence="1">The sequence shown here is derived from an EMBL/GenBank/DDBJ whole genome shotgun (WGS) entry which is preliminary data.</text>
</comment>
<dbReference type="OrthoDB" id="771308at2"/>
<evidence type="ECO:0000313" key="1">
    <source>
        <dbReference type="EMBL" id="MRX78499.1"/>
    </source>
</evidence>
<dbReference type="RefSeq" id="WP_154282903.1">
    <property type="nucleotide sequence ID" value="NZ_JBHUJQ010000001.1"/>
</dbReference>
<organism evidence="1 2">
    <name type="scientific">Pedobacter petrophilus</name>
    <dbReference type="NCBI Taxonomy" id="1908241"/>
    <lineage>
        <taxon>Bacteria</taxon>
        <taxon>Pseudomonadati</taxon>
        <taxon>Bacteroidota</taxon>
        <taxon>Sphingobacteriia</taxon>
        <taxon>Sphingobacteriales</taxon>
        <taxon>Sphingobacteriaceae</taxon>
        <taxon>Pedobacter</taxon>
    </lineage>
</organism>
<keyword evidence="2" id="KW-1185">Reference proteome</keyword>
<name>A0A7K0G5J5_9SPHI</name>
<dbReference type="AlphaFoldDB" id="A0A7K0G5J5"/>
<gene>
    <name evidence="1" type="ORF">GJU39_20680</name>
</gene>
<accession>A0A7K0G5J5</accession>
<proteinExistence type="predicted"/>
<dbReference type="EMBL" id="WKKH01000056">
    <property type="protein sequence ID" value="MRX78499.1"/>
    <property type="molecule type" value="Genomic_DNA"/>
</dbReference>
<dbReference type="Proteomes" id="UP000487757">
    <property type="component" value="Unassembled WGS sequence"/>
</dbReference>
<protein>
    <submittedName>
        <fullName evidence="1">Uncharacterized protein</fullName>
    </submittedName>
</protein>